<evidence type="ECO:0000313" key="1">
    <source>
        <dbReference type="EMBL" id="SDT37868.1"/>
    </source>
</evidence>
<keyword evidence="2" id="KW-1185">Reference proteome</keyword>
<dbReference type="Proteomes" id="UP000243904">
    <property type="component" value="Chromosome I"/>
</dbReference>
<dbReference type="AlphaFoldDB" id="A0A1H1ZVW8"/>
<reference evidence="2" key="1">
    <citation type="submission" date="2016-10" db="EMBL/GenBank/DDBJ databases">
        <authorList>
            <person name="Varghese N."/>
            <person name="Submissions S."/>
        </authorList>
    </citation>
    <scope>NUCLEOTIDE SEQUENCE [LARGE SCALE GENOMIC DNA]</scope>
    <source>
        <strain evidence="2">GAS369</strain>
    </source>
</reference>
<sequence length="153" mass="16218">MKAVMILGLAAVIPLGAISPARSEGTPAKVFACSIDKKMVSVTSDGGQLIYHYGTAGHDEMTIVGVPSAGNIFQMTQRYAGMEYQLRFKNGEFSYIVYEGEGNARVGAAGTSGLVVMQGGRRISDKSCARFTQLAMPDDALHIPADTDAYSAM</sequence>
<dbReference type="EMBL" id="LT629750">
    <property type="protein sequence ID" value="SDT37868.1"/>
    <property type="molecule type" value="Genomic_DNA"/>
</dbReference>
<accession>A0A1H1ZVW8</accession>
<dbReference type="RefSeq" id="WP_146689696.1">
    <property type="nucleotide sequence ID" value="NZ_LT629750.1"/>
</dbReference>
<name>A0A1H1ZVW8_9BRAD</name>
<organism evidence="1 2">
    <name type="scientific">Bradyrhizobium canariense</name>
    <dbReference type="NCBI Taxonomy" id="255045"/>
    <lineage>
        <taxon>Bacteria</taxon>
        <taxon>Pseudomonadati</taxon>
        <taxon>Pseudomonadota</taxon>
        <taxon>Alphaproteobacteria</taxon>
        <taxon>Hyphomicrobiales</taxon>
        <taxon>Nitrobacteraceae</taxon>
        <taxon>Bradyrhizobium</taxon>
    </lineage>
</organism>
<evidence type="ECO:0000313" key="2">
    <source>
        <dbReference type="Proteomes" id="UP000243904"/>
    </source>
</evidence>
<proteinExistence type="predicted"/>
<protein>
    <submittedName>
        <fullName evidence="1">Uncharacterized protein</fullName>
    </submittedName>
</protein>
<gene>
    <name evidence="1" type="ORF">SAMN05444158_5709</name>
</gene>